<accession>A0A9W9YK30</accession>
<dbReference type="EMBL" id="MU827331">
    <property type="protein sequence ID" value="KAJ7354894.1"/>
    <property type="molecule type" value="Genomic_DNA"/>
</dbReference>
<sequence>MGRKGKHVTRDSKVIAREKFPIGRLAQRRKELKEEYLNQCEIYKSEKKKVNTLKEKVKQIKKAEEVLSSKVVENPCSEKRKALKRKRNPTAIKEANSEDTLLL</sequence>
<organism evidence="2 3">
    <name type="scientific">Desmophyllum pertusum</name>
    <dbReference type="NCBI Taxonomy" id="174260"/>
    <lineage>
        <taxon>Eukaryota</taxon>
        <taxon>Metazoa</taxon>
        <taxon>Cnidaria</taxon>
        <taxon>Anthozoa</taxon>
        <taxon>Hexacorallia</taxon>
        <taxon>Scleractinia</taxon>
        <taxon>Caryophylliina</taxon>
        <taxon>Caryophylliidae</taxon>
        <taxon>Desmophyllum</taxon>
    </lineage>
</organism>
<keyword evidence="3" id="KW-1185">Reference proteome</keyword>
<reference evidence="2" key="1">
    <citation type="submission" date="2023-01" db="EMBL/GenBank/DDBJ databases">
        <title>Genome assembly of the deep-sea coral Lophelia pertusa.</title>
        <authorList>
            <person name="Herrera S."/>
            <person name="Cordes E."/>
        </authorList>
    </citation>
    <scope>NUCLEOTIDE SEQUENCE</scope>
    <source>
        <strain evidence="2">USNM1676648</strain>
        <tissue evidence="2">Polyp</tissue>
    </source>
</reference>
<feature type="region of interest" description="Disordered" evidence="1">
    <location>
        <begin position="80"/>
        <end position="103"/>
    </location>
</feature>
<name>A0A9W9YK30_9CNID</name>
<dbReference type="AlphaFoldDB" id="A0A9W9YK30"/>
<evidence type="ECO:0000313" key="2">
    <source>
        <dbReference type="EMBL" id="KAJ7354894.1"/>
    </source>
</evidence>
<evidence type="ECO:0000313" key="3">
    <source>
        <dbReference type="Proteomes" id="UP001163046"/>
    </source>
</evidence>
<proteinExistence type="predicted"/>
<gene>
    <name evidence="2" type="ORF">OS493_029453</name>
</gene>
<protein>
    <submittedName>
        <fullName evidence="2">Uncharacterized protein</fullName>
    </submittedName>
</protein>
<comment type="caution">
    <text evidence="2">The sequence shown here is derived from an EMBL/GenBank/DDBJ whole genome shotgun (WGS) entry which is preliminary data.</text>
</comment>
<evidence type="ECO:0000256" key="1">
    <source>
        <dbReference type="SAM" id="MobiDB-lite"/>
    </source>
</evidence>
<dbReference type="Proteomes" id="UP001163046">
    <property type="component" value="Unassembled WGS sequence"/>
</dbReference>